<reference evidence="1 2" key="1">
    <citation type="submission" date="2019-02" db="EMBL/GenBank/DDBJ databases">
        <title>Deep-cultivation of Planctomycetes and their phenomic and genomic characterization uncovers novel biology.</title>
        <authorList>
            <person name="Wiegand S."/>
            <person name="Jogler M."/>
            <person name="Boedeker C."/>
            <person name="Pinto D."/>
            <person name="Vollmers J."/>
            <person name="Rivas-Marin E."/>
            <person name="Kohn T."/>
            <person name="Peeters S.H."/>
            <person name="Heuer A."/>
            <person name="Rast P."/>
            <person name="Oberbeckmann S."/>
            <person name="Bunk B."/>
            <person name="Jeske O."/>
            <person name="Meyerdierks A."/>
            <person name="Storesund J.E."/>
            <person name="Kallscheuer N."/>
            <person name="Luecker S."/>
            <person name="Lage O.M."/>
            <person name="Pohl T."/>
            <person name="Merkel B.J."/>
            <person name="Hornburger P."/>
            <person name="Mueller R.-W."/>
            <person name="Bruemmer F."/>
            <person name="Labrenz M."/>
            <person name="Spormann A.M."/>
            <person name="Op Den Camp H."/>
            <person name="Overmann J."/>
            <person name="Amann R."/>
            <person name="Jetten M.S.M."/>
            <person name="Mascher T."/>
            <person name="Medema M.H."/>
            <person name="Devos D.P."/>
            <person name="Kaster A.-K."/>
            <person name="Ovreas L."/>
            <person name="Rohde M."/>
            <person name="Galperin M.Y."/>
            <person name="Jogler C."/>
        </authorList>
    </citation>
    <scope>NUCLEOTIDE SEQUENCE [LARGE SCALE GENOMIC DNA]</scope>
    <source>
        <strain evidence="1 2">Pla108</strain>
    </source>
</reference>
<dbReference type="AlphaFoldDB" id="A0A5C6ABY9"/>
<gene>
    <name evidence="1" type="ORF">Pla108_27060</name>
</gene>
<dbReference type="Proteomes" id="UP000317421">
    <property type="component" value="Unassembled WGS sequence"/>
</dbReference>
<protein>
    <submittedName>
        <fullName evidence="1">Uncharacterized protein</fullName>
    </submittedName>
</protein>
<organism evidence="1 2">
    <name type="scientific">Botrimarina colliarenosi</name>
    <dbReference type="NCBI Taxonomy" id="2528001"/>
    <lineage>
        <taxon>Bacteria</taxon>
        <taxon>Pseudomonadati</taxon>
        <taxon>Planctomycetota</taxon>
        <taxon>Planctomycetia</taxon>
        <taxon>Pirellulales</taxon>
        <taxon>Lacipirellulaceae</taxon>
        <taxon>Botrimarina</taxon>
    </lineage>
</organism>
<name>A0A5C6ABY9_9BACT</name>
<keyword evidence="2" id="KW-1185">Reference proteome</keyword>
<sequence length="125" mass="14073">MFANHAQIAIGSRMDTLNEQEIETLLLREARQVPLPTGGFNEVTATRHHWLAVEELVRDYGWSLESLGRLVFEDQRATGADFHACFCRVVAYVLADARHVLGETVERPSRLPLLPSGYQPRESAV</sequence>
<proteinExistence type="predicted"/>
<evidence type="ECO:0000313" key="1">
    <source>
        <dbReference type="EMBL" id="TWT96930.1"/>
    </source>
</evidence>
<accession>A0A5C6ABY9</accession>
<dbReference type="EMBL" id="SJPR01000003">
    <property type="protein sequence ID" value="TWT96930.1"/>
    <property type="molecule type" value="Genomic_DNA"/>
</dbReference>
<evidence type="ECO:0000313" key="2">
    <source>
        <dbReference type="Proteomes" id="UP000317421"/>
    </source>
</evidence>
<comment type="caution">
    <text evidence="1">The sequence shown here is derived from an EMBL/GenBank/DDBJ whole genome shotgun (WGS) entry which is preliminary data.</text>
</comment>